<dbReference type="OrthoDB" id="9775594at2"/>
<evidence type="ECO:0000313" key="3">
    <source>
        <dbReference type="Proteomes" id="UP000321638"/>
    </source>
</evidence>
<evidence type="ECO:0000259" key="1">
    <source>
        <dbReference type="PROSITE" id="PS50983"/>
    </source>
</evidence>
<name>A0A5C8PBP4_9HYPH</name>
<organism evidence="2 3">
    <name type="scientific">Vineibacter terrae</name>
    <dbReference type="NCBI Taxonomy" id="2586908"/>
    <lineage>
        <taxon>Bacteria</taxon>
        <taxon>Pseudomonadati</taxon>
        <taxon>Pseudomonadota</taxon>
        <taxon>Alphaproteobacteria</taxon>
        <taxon>Hyphomicrobiales</taxon>
        <taxon>Vineibacter</taxon>
    </lineage>
</organism>
<dbReference type="EMBL" id="VDUZ01000055">
    <property type="protein sequence ID" value="TXL70670.1"/>
    <property type="molecule type" value="Genomic_DNA"/>
</dbReference>
<dbReference type="PROSITE" id="PS50983">
    <property type="entry name" value="FE_B12_PBP"/>
    <property type="match status" value="1"/>
</dbReference>
<dbReference type="Proteomes" id="UP000321638">
    <property type="component" value="Unassembled WGS sequence"/>
</dbReference>
<keyword evidence="3" id="KW-1185">Reference proteome</keyword>
<dbReference type="AlphaFoldDB" id="A0A5C8PBP4"/>
<dbReference type="PANTHER" id="PTHR42860:SF2">
    <property type="entry name" value="BLL4160 PROTEIN"/>
    <property type="match status" value="1"/>
</dbReference>
<dbReference type="CDD" id="cd01144">
    <property type="entry name" value="BtuF"/>
    <property type="match status" value="1"/>
</dbReference>
<dbReference type="PANTHER" id="PTHR42860">
    <property type="entry name" value="VITAMIN B12-BINDING PROTEIN"/>
    <property type="match status" value="1"/>
</dbReference>
<proteinExistence type="predicted"/>
<reference evidence="2 3" key="1">
    <citation type="submission" date="2019-06" db="EMBL/GenBank/DDBJ databases">
        <title>New taxonomy in bacterial strain CC-CFT640, isolated from vineyard.</title>
        <authorList>
            <person name="Lin S.-Y."/>
            <person name="Tsai C.-F."/>
            <person name="Young C.-C."/>
        </authorList>
    </citation>
    <scope>NUCLEOTIDE SEQUENCE [LARGE SCALE GENOMIC DNA]</scope>
    <source>
        <strain evidence="2 3">CC-CFT640</strain>
    </source>
</reference>
<dbReference type="InterPro" id="IPR002491">
    <property type="entry name" value="ABC_transptr_periplasmic_BD"/>
</dbReference>
<gene>
    <name evidence="2" type="ORF">FHP25_33405</name>
</gene>
<evidence type="ECO:0000313" key="2">
    <source>
        <dbReference type="EMBL" id="TXL70670.1"/>
    </source>
</evidence>
<dbReference type="Pfam" id="PF01497">
    <property type="entry name" value="Peripla_BP_2"/>
    <property type="match status" value="1"/>
</dbReference>
<dbReference type="InterPro" id="IPR051030">
    <property type="entry name" value="Vitamin_B12-ABC_binding"/>
</dbReference>
<dbReference type="Gene3D" id="3.40.50.1980">
    <property type="entry name" value="Nitrogenase molybdenum iron protein domain"/>
    <property type="match status" value="2"/>
</dbReference>
<protein>
    <submittedName>
        <fullName evidence="2">Cobalamin-binding protein</fullName>
    </submittedName>
</protein>
<accession>A0A5C8PBP4</accession>
<feature type="domain" description="Fe/B12 periplasmic-binding" evidence="1">
    <location>
        <begin position="7"/>
        <end position="261"/>
    </location>
</feature>
<comment type="caution">
    <text evidence="2">The sequence shown here is derived from an EMBL/GenBank/DDBJ whole genome shotgun (WGS) entry which is preliminary data.</text>
</comment>
<dbReference type="RefSeq" id="WP_147851347.1">
    <property type="nucleotide sequence ID" value="NZ_VDUZ01000055.1"/>
</dbReference>
<dbReference type="SUPFAM" id="SSF53807">
    <property type="entry name" value="Helical backbone' metal receptor"/>
    <property type="match status" value="1"/>
</dbReference>
<sequence length="262" mass="28403">MPYPPERIVCLTEETVETLYLLGEERRIVGVSGYAVRPPRVRREKPRVSAFISADVPKILALRPDLVLTFSDLQADIVRELVKAGVAVHAFNQRDLDGILAMIRMLGALVGCAARAAMLADDLARRLDEMRAAQPSAARRPRVYFEEWDEPMICGIRWVSQLIDIAGGTDIFADRALAPGAAGRIVATADVVAGAPDVIVGSWCGKKFVPARITARPGFDTIPAVQRQALYEVKSPIILQPGPAALTDGIDRLRAIIASLTG</sequence>